<dbReference type="RefSeq" id="WP_345007802.1">
    <property type="nucleotide sequence ID" value="NZ_BAABCY010000101.1"/>
</dbReference>
<feature type="signal peptide" evidence="1">
    <location>
        <begin position="1"/>
        <end position="22"/>
    </location>
</feature>
<proteinExistence type="predicted"/>
<evidence type="ECO:0000313" key="2">
    <source>
        <dbReference type="EMBL" id="GAA3584468.1"/>
    </source>
</evidence>
<reference evidence="3" key="1">
    <citation type="journal article" date="2019" name="Int. J. Syst. Evol. Microbiol.">
        <title>The Global Catalogue of Microorganisms (GCM) 10K type strain sequencing project: providing services to taxonomists for standard genome sequencing and annotation.</title>
        <authorList>
            <consortium name="The Broad Institute Genomics Platform"/>
            <consortium name="The Broad Institute Genome Sequencing Center for Infectious Disease"/>
            <person name="Wu L."/>
            <person name="Ma J."/>
        </authorList>
    </citation>
    <scope>NUCLEOTIDE SEQUENCE [LARGE SCALE GENOMIC DNA]</scope>
    <source>
        <strain evidence="3">JCM 17111</strain>
    </source>
</reference>
<dbReference type="Proteomes" id="UP001500954">
    <property type="component" value="Unassembled WGS sequence"/>
</dbReference>
<sequence>MKIQNMKVIGLFLILLTTLACSQNSRQSSSIEIKAIQNGQLNIKVEIEKWKQELMQAKQIGSPCYFRKTLDSLDYINWYKENPNQEDGLPFDDSEYKLVRQDFDSDKKDDLLIYFLAENCTGHNGGTKTFTKIIYSNGKVKSDLMDDIIRAIVREYDNKRISNNLKEITDSYLKTTTTISYGYGNYVFGDFRLYAKDDAHCCPSFEGRYSYNLKENRINIRLFQEILLK</sequence>
<evidence type="ECO:0000256" key="1">
    <source>
        <dbReference type="SAM" id="SignalP"/>
    </source>
</evidence>
<protein>
    <submittedName>
        <fullName evidence="2">Uncharacterized protein</fullName>
    </submittedName>
</protein>
<feature type="chain" id="PRO_5047007157" evidence="1">
    <location>
        <begin position="23"/>
        <end position="229"/>
    </location>
</feature>
<dbReference type="PROSITE" id="PS51257">
    <property type="entry name" value="PROKAR_LIPOPROTEIN"/>
    <property type="match status" value="1"/>
</dbReference>
<gene>
    <name evidence="2" type="ORF">GCM10022395_35620</name>
</gene>
<keyword evidence="3" id="KW-1185">Reference proteome</keyword>
<evidence type="ECO:0000313" key="3">
    <source>
        <dbReference type="Proteomes" id="UP001500954"/>
    </source>
</evidence>
<accession>A0ABP6YLV1</accession>
<dbReference type="EMBL" id="BAABCY010000101">
    <property type="protein sequence ID" value="GAA3584468.1"/>
    <property type="molecule type" value="Genomic_DNA"/>
</dbReference>
<comment type="caution">
    <text evidence="2">The sequence shown here is derived from an EMBL/GenBank/DDBJ whole genome shotgun (WGS) entry which is preliminary data.</text>
</comment>
<name>A0ABP6YLV1_9FLAO</name>
<organism evidence="2 3">
    <name type="scientific">Snuella lapsa</name>
    <dbReference type="NCBI Taxonomy" id="870481"/>
    <lineage>
        <taxon>Bacteria</taxon>
        <taxon>Pseudomonadati</taxon>
        <taxon>Bacteroidota</taxon>
        <taxon>Flavobacteriia</taxon>
        <taxon>Flavobacteriales</taxon>
        <taxon>Flavobacteriaceae</taxon>
        <taxon>Snuella</taxon>
    </lineage>
</organism>
<keyword evidence="1" id="KW-0732">Signal</keyword>